<sequence length="66" mass="7899">MYFRLTSKITYFEILRKEKPFGYEKAFDQSFGKAKKTGLLRQKFLILLQTIIKCSAQSSIFLRELW</sequence>
<dbReference type="Proteomes" id="UP000270224">
    <property type="component" value="Unassembled WGS sequence"/>
</dbReference>
<gene>
    <name evidence="1" type="ORF">EGI11_11580</name>
</gene>
<accession>A0A3N0WU41</accession>
<dbReference type="EMBL" id="RJUG01000004">
    <property type="protein sequence ID" value="ROI08271.1"/>
    <property type="molecule type" value="Genomic_DNA"/>
</dbReference>
<evidence type="ECO:0000313" key="2">
    <source>
        <dbReference type="Proteomes" id="UP000270224"/>
    </source>
</evidence>
<reference evidence="2" key="1">
    <citation type="submission" date="2018-11" db="EMBL/GenBank/DDBJ databases">
        <title>Proposal to divide the Flavobacteriaceae and reorganize its genera based on Amino Acid Identity values calculated from whole genome sequences.</title>
        <authorList>
            <person name="Nicholson A.C."/>
            <person name="Gulvik C.A."/>
            <person name="Whitney A.M."/>
            <person name="Humrighouse B.W."/>
            <person name="Bell M."/>
            <person name="Holmes B."/>
            <person name="Steigerwalt A."/>
            <person name="Villarma A."/>
            <person name="Sheth M."/>
            <person name="Batra D."/>
            <person name="Pryor J."/>
            <person name="Bernardet J.-F."/>
            <person name="Hugo C."/>
            <person name="Kampfer P."/>
            <person name="Newman J."/>
            <person name="Mcquiston J.R."/>
        </authorList>
    </citation>
    <scope>NUCLEOTIDE SEQUENCE [LARGE SCALE GENOMIC DNA]</scope>
    <source>
        <strain evidence="2">H3056</strain>
    </source>
</reference>
<proteinExistence type="predicted"/>
<dbReference type="AlphaFoldDB" id="A0A3N0WU41"/>
<reference evidence="2" key="2">
    <citation type="submission" date="2018-11" db="EMBL/GenBank/DDBJ databases">
        <title>Proposal to divide the Flavobacteriaceae and reorganize its genera based on Amino Acid Identity values calculated from whole genome sequences.</title>
        <authorList>
            <person name="Nicholson A.C."/>
            <person name="Gulvik C.A."/>
            <person name="Whitney A.M."/>
            <person name="Humrighouse B.W."/>
            <person name="Bell M."/>
            <person name="Holmens B."/>
            <person name="Steigerwalt A."/>
            <person name="Villarma A."/>
            <person name="Sheth M."/>
            <person name="Batra D."/>
            <person name="Pryor J."/>
            <person name="Bernardet J.-F."/>
            <person name="Hugo C."/>
            <person name="Kampfer P."/>
            <person name="Newman J."/>
            <person name="Mcquiston J.R."/>
        </authorList>
    </citation>
    <scope>NUCLEOTIDE SEQUENCE [LARGE SCALE GENOMIC DNA]</scope>
    <source>
        <strain evidence="2">H3056</strain>
    </source>
</reference>
<name>A0A3N0WU41_9FLAO</name>
<organism evidence="1 2">
    <name type="scientific">Kaistella daneshvariae</name>
    <dbReference type="NCBI Taxonomy" id="2487074"/>
    <lineage>
        <taxon>Bacteria</taxon>
        <taxon>Pseudomonadati</taxon>
        <taxon>Bacteroidota</taxon>
        <taxon>Flavobacteriia</taxon>
        <taxon>Flavobacteriales</taxon>
        <taxon>Weeksellaceae</taxon>
        <taxon>Chryseobacterium group</taxon>
        <taxon>Kaistella</taxon>
    </lineage>
</organism>
<evidence type="ECO:0000313" key="1">
    <source>
        <dbReference type="EMBL" id="ROI08271.1"/>
    </source>
</evidence>
<comment type="caution">
    <text evidence="1">The sequence shown here is derived from an EMBL/GenBank/DDBJ whole genome shotgun (WGS) entry which is preliminary data.</text>
</comment>
<protein>
    <submittedName>
        <fullName evidence="1">Uncharacterized protein</fullName>
    </submittedName>
</protein>